<dbReference type="Proteomes" id="UP000245634">
    <property type="component" value="Unassembled WGS sequence"/>
</dbReference>
<proteinExistence type="predicted"/>
<dbReference type="OrthoDB" id="2625977at2"/>
<gene>
    <name evidence="1" type="ORF">C7459_110130</name>
</gene>
<evidence type="ECO:0000313" key="1">
    <source>
        <dbReference type="EMBL" id="PWK11601.1"/>
    </source>
</evidence>
<accession>A0A316D841</accession>
<keyword evidence="2" id="KW-1185">Reference proteome</keyword>
<sequence length="193" mass="20763">MSQLANTLQALGLNEETVHTGVWKAGAEESPAYLSTRPEFPSLLRPTIITLQKLEDLQAVIGTTDSPTLTDLQLPAAWPVENADLTAKELDGEQEVQVYQALLAALTGHQAAVESYAEILAKRYFPMKLGVFAAEDIVVQAGQQLIIEPQGHDPVVVTCNSITLEPGAQIVCEAPVIMNVETFVKQTNAQGAN</sequence>
<organism evidence="1 2">
    <name type="scientific">Tumebacillus permanentifrigoris</name>
    <dbReference type="NCBI Taxonomy" id="378543"/>
    <lineage>
        <taxon>Bacteria</taxon>
        <taxon>Bacillati</taxon>
        <taxon>Bacillota</taxon>
        <taxon>Bacilli</taxon>
        <taxon>Bacillales</taxon>
        <taxon>Alicyclobacillaceae</taxon>
        <taxon>Tumebacillus</taxon>
    </lineage>
</organism>
<protein>
    <submittedName>
        <fullName evidence="1">Uncharacterized protein</fullName>
    </submittedName>
</protein>
<name>A0A316D841_9BACL</name>
<dbReference type="AlphaFoldDB" id="A0A316D841"/>
<comment type="caution">
    <text evidence="1">The sequence shown here is derived from an EMBL/GenBank/DDBJ whole genome shotgun (WGS) entry which is preliminary data.</text>
</comment>
<evidence type="ECO:0000313" key="2">
    <source>
        <dbReference type="Proteomes" id="UP000245634"/>
    </source>
</evidence>
<dbReference type="RefSeq" id="WP_109689730.1">
    <property type="nucleotide sequence ID" value="NZ_QGGL01000010.1"/>
</dbReference>
<reference evidence="1 2" key="1">
    <citation type="submission" date="2018-05" db="EMBL/GenBank/DDBJ databases">
        <title>Genomic Encyclopedia of Type Strains, Phase IV (KMG-IV): sequencing the most valuable type-strain genomes for metagenomic binning, comparative biology and taxonomic classification.</title>
        <authorList>
            <person name="Goeker M."/>
        </authorList>
    </citation>
    <scope>NUCLEOTIDE SEQUENCE [LARGE SCALE GENOMIC DNA]</scope>
    <source>
        <strain evidence="1 2">DSM 18773</strain>
    </source>
</reference>
<dbReference type="EMBL" id="QGGL01000010">
    <property type="protein sequence ID" value="PWK11601.1"/>
    <property type="molecule type" value="Genomic_DNA"/>
</dbReference>